<proteinExistence type="predicted"/>
<feature type="domain" description="EamA" evidence="7">
    <location>
        <begin position="9"/>
        <end position="142"/>
    </location>
</feature>
<comment type="subcellular location">
    <subcellularLocation>
        <location evidence="1">Cell membrane</location>
        <topology evidence="1">Multi-pass membrane protein</topology>
    </subcellularLocation>
</comment>
<feature type="transmembrane region" description="Helical" evidence="6">
    <location>
        <begin position="42"/>
        <end position="60"/>
    </location>
</feature>
<dbReference type="AlphaFoldDB" id="A0A7W4VH15"/>
<feature type="transmembrane region" description="Helical" evidence="6">
    <location>
        <begin position="268"/>
        <end position="287"/>
    </location>
</feature>
<evidence type="ECO:0000256" key="1">
    <source>
        <dbReference type="ARBA" id="ARBA00004651"/>
    </source>
</evidence>
<feature type="transmembrane region" description="Helical" evidence="6">
    <location>
        <begin position="153"/>
        <end position="172"/>
    </location>
</feature>
<keyword evidence="5 6" id="KW-0472">Membrane</keyword>
<feature type="transmembrane region" description="Helical" evidence="6">
    <location>
        <begin position="211"/>
        <end position="233"/>
    </location>
</feature>
<feature type="transmembrane region" description="Helical" evidence="6">
    <location>
        <begin position="240"/>
        <end position="262"/>
    </location>
</feature>
<evidence type="ECO:0000313" key="8">
    <source>
        <dbReference type="EMBL" id="MBB3017024.1"/>
    </source>
</evidence>
<dbReference type="InterPro" id="IPR037185">
    <property type="entry name" value="EmrE-like"/>
</dbReference>
<dbReference type="GO" id="GO:0005886">
    <property type="term" value="C:plasma membrane"/>
    <property type="evidence" value="ECO:0007669"/>
    <property type="project" value="UniProtKB-SubCell"/>
</dbReference>
<gene>
    <name evidence="8" type="ORF">FHR70_000064</name>
</gene>
<sequence length="302" mass="30986">MTHSSSPTTGLLFALVSASLYGFNIVYARIASFAGASGSAIVVYRVFLMLVLVGIVAAVMRGSLKAAREERGTLILLGVATAFVGICYLSSVAYIPVTVAAVVFYTFPILIVLASPFVEGTKLTPSLLGVVAVATLGVALVVGPAFGDLDWRGLALAFGASIATAIQFFAAARCRRTGVMAKTFWIHVLVLPTAALISLAAGQLAPPSSLAAAPFAVTMTIGGYVFGFVLQFLALGRITAVAAGIIYCTEPVVAAIASALILDEVLSPLQMAGGALVLGAIMANVVLEQRRPKGAPLVPIAD</sequence>
<feature type="transmembrane region" description="Helical" evidence="6">
    <location>
        <begin position="97"/>
        <end position="115"/>
    </location>
</feature>
<feature type="transmembrane region" description="Helical" evidence="6">
    <location>
        <begin position="72"/>
        <end position="91"/>
    </location>
</feature>
<feature type="transmembrane region" description="Helical" evidence="6">
    <location>
        <begin position="184"/>
        <end position="205"/>
    </location>
</feature>
<feature type="transmembrane region" description="Helical" evidence="6">
    <location>
        <begin position="127"/>
        <end position="147"/>
    </location>
</feature>
<reference evidence="8 9" key="1">
    <citation type="submission" date="2020-08" db="EMBL/GenBank/DDBJ databases">
        <title>The Agave Microbiome: Exploring the role of microbial communities in plant adaptations to desert environments.</title>
        <authorList>
            <person name="Partida-Martinez L.P."/>
        </authorList>
    </citation>
    <scope>NUCLEOTIDE SEQUENCE [LARGE SCALE GENOMIC DNA]</scope>
    <source>
        <strain evidence="8 9">AT3.9</strain>
    </source>
</reference>
<feature type="transmembrane region" description="Helical" evidence="6">
    <location>
        <begin position="12"/>
        <end position="30"/>
    </location>
</feature>
<keyword evidence="2" id="KW-1003">Cell membrane</keyword>
<evidence type="ECO:0000256" key="3">
    <source>
        <dbReference type="ARBA" id="ARBA00022692"/>
    </source>
</evidence>
<name>A0A7W4VH15_9HYPH</name>
<dbReference type="RefSeq" id="WP_183445957.1">
    <property type="nucleotide sequence ID" value="NZ_JACHWB010000001.1"/>
</dbReference>
<feature type="domain" description="EamA" evidence="7">
    <location>
        <begin position="152"/>
        <end position="283"/>
    </location>
</feature>
<evidence type="ECO:0000256" key="2">
    <source>
        <dbReference type="ARBA" id="ARBA00022475"/>
    </source>
</evidence>
<dbReference type="InterPro" id="IPR051258">
    <property type="entry name" value="Diverse_Substrate_Transporter"/>
</dbReference>
<dbReference type="PANTHER" id="PTHR42920">
    <property type="entry name" value="OS03G0707200 PROTEIN-RELATED"/>
    <property type="match status" value="1"/>
</dbReference>
<accession>A0A7W4VH15</accession>
<evidence type="ECO:0000256" key="6">
    <source>
        <dbReference type="SAM" id="Phobius"/>
    </source>
</evidence>
<keyword evidence="3 6" id="KW-0812">Transmembrane</keyword>
<keyword evidence="9" id="KW-1185">Reference proteome</keyword>
<dbReference type="PANTHER" id="PTHR42920:SF11">
    <property type="entry name" value="INNER MEMBRANE PROTEIN YTFF"/>
    <property type="match status" value="1"/>
</dbReference>
<dbReference type="EMBL" id="JACHWB010000001">
    <property type="protein sequence ID" value="MBB3017024.1"/>
    <property type="molecule type" value="Genomic_DNA"/>
</dbReference>
<dbReference type="InterPro" id="IPR000620">
    <property type="entry name" value="EamA_dom"/>
</dbReference>
<evidence type="ECO:0000259" key="7">
    <source>
        <dbReference type="Pfam" id="PF00892"/>
    </source>
</evidence>
<evidence type="ECO:0000256" key="4">
    <source>
        <dbReference type="ARBA" id="ARBA00022989"/>
    </source>
</evidence>
<evidence type="ECO:0000256" key="5">
    <source>
        <dbReference type="ARBA" id="ARBA00023136"/>
    </source>
</evidence>
<dbReference type="SUPFAM" id="SSF103481">
    <property type="entry name" value="Multidrug resistance efflux transporter EmrE"/>
    <property type="match status" value="2"/>
</dbReference>
<evidence type="ECO:0000313" key="9">
    <source>
        <dbReference type="Proteomes" id="UP000532010"/>
    </source>
</evidence>
<dbReference type="Proteomes" id="UP000532010">
    <property type="component" value="Unassembled WGS sequence"/>
</dbReference>
<comment type="caution">
    <text evidence="8">The sequence shown here is derived from an EMBL/GenBank/DDBJ whole genome shotgun (WGS) entry which is preliminary data.</text>
</comment>
<protein>
    <submittedName>
        <fullName evidence="8">Drug/metabolite transporter (DMT)-like permease</fullName>
    </submittedName>
</protein>
<keyword evidence="4 6" id="KW-1133">Transmembrane helix</keyword>
<organism evidence="8 9">
    <name type="scientific">Microvirga lupini</name>
    <dbReference type="NCBI Taxonomy" id="420324"/>
    <lineage>
        <taxon>Bacteria</taxon>
        <taxon>Pseudomonadati</taxon>
        <taxon>Pseudomonadota</taxon>
        <taxon>Alphaproteobacteria</taxon>
        <taxon>Hyphomicrobiales</taxon>
        <taxon>Methylobacteriaceae</taxon>
        <taxon>Microvirga</taxon>
    </lineage>
</organism>
<dbReference type="Pfam" id="PF00892">
    <property type="entry name" value="EamA"/>
    <property type="match status" value="2"/>
</dbReference>